<protein>
    <submittedName>
        <fullName evidence="2">Uncharacterized protein</fullName>
    </submittedName>
</protein>
<evidence type="ECO:0000313" key="2">
    <source>
        <dbReference type="EMBL" id="SFO32651.1"/>
    </source>
</evidence>
<dbReference type="AlphaFoldDB" id="A0A1I5GAW1"/>
<gene>
    <name evidence="2" type="ORF">SAMN04489757_11830</name>
</gene>
<keyword evidence="1" id="KW-1133">Transmembrane helix</keyword>
<dbReference type="Proteomes" id="UP000198806">
    <property type="component" value="Unassembled WGS sequence"/>
</dbReference>
<dbReference type="EMBL" id="FOWD01000018">
    <property type="protein sequence ID" value="SFO32651.1"/>
    <property type="molecule type" value="Genomic_DNA"/>
</dbReference>
<evidence type="ECO:0000313" key="3">
    <source>
        <dbReference type="Proteomes" id="UP000198806"/>
    </source>
</evidence>
<evidence type="ECO:0000256" key="1">
    <source>
        <dbReference type="SAM" id="Phobius"/>
    </source>
</evidence>
<dbReference type="STRING" id="1527.SAMN04489757_11830"/>
<name>A0A1I5GAW1_9FIRM</name>
<feature type="transmembrane region" description="Helical" evidence="1">
    <location>
        <begin position="6"/>
        <end position="28"/>
    </location>
</feature>
<dbReference type="RefSeq" id="WP_091686992.1">
    <property type="nucleotide sequence ID" value="NZ_BAABFM010000023.1"/>
</dbReference>
<reference evidence="2 3" key="1">
    <citation type="submission" date="2016-10" db="EMBL/GenBank/DDBJ databases">
        <authorList>
            <person name="de Groot N.N."/>
        </authorList>
    </citation>
    <scope>NUCLEOTIDE SEQUENCE [LARGE SCALE GENOMIC DNA]</scope>
    <source>
        <strain evidence="2 3">DSM 1283</strain>
    </source>
</reference>
<keyword evidence="3" id="KW-1185">Reference proteome</keyword>
<sequence>MLNKISRIFMIIVISAIFIADLVITYILGNPKNIKKEYTREYVFEEETKNASIIEVIEKEYNDRSIFCTLTDQGVIVMELEPRDDSTWRKSFLAITGNSVLSLFLNNNGIYVDTVYRNDTIFIYGVCNPELNVRKIIITGPKGKTYECTLAKDNGLFFTKIDEESASGKTIQGLDDKGKVVVEDNHWTY</sequence>
<accession>A0A1I5GAW1</accession>
<keyword evidence="1" id="KW-0472">Membrane</keyword>
<keyword evidence="1" id="KW-0812">Transmembrane</keyword>
<proteinExistence type="predicted"/>
<organism evidence="2 3">
    <name type="scientific">Anaerocolumna aminovalerica</name>
    <dbReference type="NCBI Taxonomy" id="1527"/>
    <lineage>
        <taxon>Bacteria</taxon>
        <taxon>Bacillati</taxon>
        <taxon>Bacillota</taxon>
        <taxon>Clostridia</taxon>
        <taxon>Lachnospirales</taxon>
        <taxon>Lachnospiraceae</taxon>
        <taxon>Anaerocolumna</taxon>
    </lineage>
</organism>